<dbReference type="Pfam" id="PF03703">
    <property type="entry name" value="bPH_2"/>
    <property type="match status" value="1"/>
</dbReference>
<reference evidence="3 4" key="1">
    <citation type="submission" date="2019-04" db="EMBL/GenBank/DDBJ databases">
        <title>Salinimonas iocasae sp. nov., a halophilic bacterium isolated from the outer tube casing of tubeworms in Okinawa Trough.</title>
        <authorList>
            <person name="Zhang H."/>
            <person name="Wang H."/>
            <person name="Li C."/>
        </authorList>
    </citation>
    <scope>NUCLEOTIDE SEQUENCE [LARGE SCALE GENOMIC DNA]</scope>
    <source>
        <strain evidence="3 4">KX18D6</strain>
        <plasmid evidence="3 4">plas12</plasmid>
    </source>
</reference>
<feature type="transmembrane region" description="Helical" evidence="1">
    <location>
        <begin position="20"/>
        <end position="47"/>
    </location>
</feature>
<gene>
    <name evidence="3" type="ORF">FBQ74_18720</name>
</gene>
<keyword evidence="1" id="KW-0472">Membrane</keyword>
<geneLocation type="plasmid" evidence="3 4">
    <name>plas12</name>
</geneLocation>
<dbReference type="KEGG" id="salk:FBQ74_18720"/>
<keyword evidence="4" id="KW-1185">Reference proteome</keyword>
<dbReference type="EMBL" id="CP039853">
    <property type="protein sequence ID" value="QCZ95555.1"/>
    <property type="molecule type" value="Genomic_DNA"/>
</dbReference>
<proteinExistence type="predicted"/>
<evidence type="ECO:0000313" key="4">
    <source>
        <dbReference type="Proteomes" id="UP000304912"/>
    </source>
</evidence>
<dbReference type="OrthoDB" id="512269at2"/>
<organism evidence="3 4">
    <name type="scientific">Salinimonas iocasae</name>
    <dbReference type="NCBI Taxonomy" id="2572577"/>
    <lineage>
        <taxon>Bacteria</taxon>
        <taxon>Pseudomonadati</taxon>
        <taxon>Pseudomonadota</taxon>
        <taxon>Gammaproteobacteria</taxon>
        <taxon>Alteromonadales</taxon>
        <taxon>Alteromonadaceae</taxon>
        <taxon>Alteromonas/Salinimonas group</taxon>
        <taxon>Salinimonas</taxon>
    </lineage>
</organism>
<evidence type="ECO:0000313" key="3">
    <source>
        <dbReference type="EMBL" id="QCZ95555.1"/>
    </source>
</evidence>
<keyword evidence="1" id="KW-1133">Transmembrane helix</keyword>
<sequence>MVNGMNKKINPRFSLRAFLLRPMIVVPVLFFAWVPGFPLGLLTAYVLKEVVDYKVSLVAVGIFALILGPAVGLALIYQMSKKALNKSEYVLGDKTVSATSGLMSITTKSFKYSDIVSMSLHQSIGQQEAGVADINIQTASESDIKLWYIPNYKEVYDFINDKRD</sequence>
<protein>
    <submittedName>
        <fullName evidence="3">PH domain-containing protein</fullName>
    </submittedName>
</protein>
<dbReference type="Proteomes" id="UP000304912">
    <property type="component" value="Plasmid plas12"/>
</dbReference>
<accession>A0A5B7YJ73</accession>
<evidence type="ECO:0000256" key="1">
    <source>
        <dbReference type="SAM" id="Phobius"/>
    </source>
</evidence>
<name>A0A5B7YJ73_9ALTE</name>
<keyword evidence="3" id="KW-0614">Plasmid</keyword>
<evidence type="ECO:0000259" key="2">
    <source>
        <dbReference type="Pfam" id="PF03703"/>
    </source>
</evidence>
<dbReference type="AlphaFoldDB" id="A0A5B7YJ73"/>
<feature type="transmembrane region" description="Helical" evidence="1">
    <location>
        <begin position="53"/>
        <end position="77"/>
    </location>
</feature>
<keyword evidence="1" id="KW-0812">Transmembrane</keyword>
<feature type="domain" description="YdbS-like PH" evidence="2">
    <location>
        <begin position="88"/>
        <end position="159"/>
    </location>
</feature>
<dbReference type="InterPro" id="IPR005182">
    <property type="entry name" value="YdbS-like_PH"/>
</dbReference>